<dbReference type="AlphaFoldDB" id="A0AAD6Z658"/>
<sequence length="271" mass="30667">MPLRGADEVELAAERRRNYAMFLTPSPGQSRDRRRWTCIRTRRVCAELVMGAVDSDIRRARAPSLCLFFLRLFFVEFWWVFRAGPPPSRFTAVRSGGHTDACIHTRAYFGRLGLTAMLEEEERAGRRRRVLAQCFVRAGLLVDRVEVGERRTEGDMTERGMDGWREWAKQKWDLEGDITRNRGGSMPPCARVPYSDAPLIAAPRVQRRGSAVSLFLGGWQLSPSGPTLLAYPVTADDLTLPIYGPPQRSSAPRKFFEFGQISGPPGTSLYW</sequence>
<evidence type="ECO:0000313" key="1">
    <source>
        <dbReference type="EMBL" id="KAJ7309133.1"/>
    </source>
</evidence>
<organism evidence="1 2">
    <name type="scientific">Mycena albidolilacea</name>
    <dbReference type="NCBI Taxonomy" id="1033008"/>
    <lineage>
        <taxon>Eukaryota</taxon>
        <taxon>Fungi</taxon>
        <taxon>Dikarya</taxon>
        <taxon>Basidiomycota</taxon>
        <taxon>Agaricomycotina</taxon>
        <taxon>Agaricomycetes</taxon>
        <taxon>Agaricomycetidae</taxon>
        <taxon>Agaricales</taxon>
        <taxon>Marasmiineae</taxon>
        <taxon>Mycenaceae</taxon>
        <taxon>Mycena</taxon>
    </lineage>
</organism>
<protein>
    <submittedName>
        <fullName evidence="1">Uncharacterized protein</fullName>
    </submittedName>
</protein>
<comment type="caution">
    <text evidence="1">The sequence shown here is derived from an EMBL/GenBank/DDBJ whole genome shotgun (WGS) entry which is preliminary data.</text>
</comment>
<reference evidence="1" key="1">
    <citation type="submission" date="2023-03" db="EMBL/GenBank/DDBJ databases">
        <title>Massive genome expansion in bonnet fungi (Mycena s.s.) driven by repeated elements and novel gene families across ecological guilds.</title>
        <authorList>
            <consortium name="Lawrence Berkeley National Laboratory"/>
            <person name="Harder C.B."/>
            <person name="Miyauchi S."/>
            <person name="Viragh M."/>
            <person name="Kuo A."/>
            <person name="Thoen E."/>
            <person name="Andreopoulos B."/>
            <person name="Lu D."/>
            <person name="Skrede I."/>
            <person name="Drula E."/>
            <person name="Henrissat B."/>
            <person name="Morin E."/>
            <person name="Kohler A."/>
            <person name="Barry K."/>
            <person name="LaButti K."/>
            <person name="Morin E."/>
            <person name="Salamov A."/>
            <person name="Lipzen A."/>
            <person name="Mereny Z."/>
            <person name="Hegedus B."/>
            <person name="Baldrian P."/>
            <person name="Stursova M."/>
            <person name="Weitz H."/>
            <person name="Taylor A."/>
            <person name="Grigoriev I.V."/>
            <person name="Nagy L.G."/>
            <person name="Martin F."/>
            <person name="Kauserud H."/>
        </authorList>
    </citation>
    <scope>NUCLEOTIDE SEQUENCE</scope>
    <source>
        <strain evidence="1">CBHHK002</strain>
    </source>
</reference>
<gene>
    <name evidence="1" type="ORF">DFH08DRAFT_944266</name>
</gene>
<dbReference type="Proteomes" id="UP001218218">
    <property type="component" value="Unassembled WGS sequence"/>
</dbReference>
<dbReference type="EMBL" id="JARIHO010000083">
    <property type="protein sequence ID" value="KAJ7309133.1"/>
    <property type="molecule type" value="Genomic_DNA"/>
</dbReference>
<accession>A0AAD6Z658</accession>
<name>A0AAD6Z658_9AGAR</name>
<proteinExistence type="predicted"/>
<evidence type="ECO:0000313" key="2">
    <source>
        <dbReference type="Proteomes" id="UP001218218"/>
    </source>
</evidence>
<keyword evidence="2" id="KW-1185">Reference proteome</keyword>